<evidence type="ECO:0000256" key="1">
    <source>
        <dbReference type="SAM" id="MobiDB-lite"/>
    </source>
</evidence>
<feature type="compositionally biased region" description="Gly residues" evidence="1">
    <location>
        <begin position="414"/>
        <end position="435"/>
    </location>
</feature>
<feature type="compositionally biased region" description="Acidic residues" evidence="1">
    <location>
        <begin position="666"/>
        <end position="680"/>
    </location>
</feature>
<feature type="compositionally biased region" description="Low complexity" evidence="1">
    <location>
        <begin position="308"/>
        <end position="333"/>
    </location>
</feature>
<dbReference type="SUPFAM" id="SSF52047">
    <property type="entry name" value="RNI-like"/>
    <property type="match status" value="1"/>
</dbReference>
<dbReference type="InterPro" id="IPR032675">
    <property type="entry name" value="LRR_dom_sf"/>
</dbReference>
<feature type="compositionally biased region" description="Acidic residues" evidence="1">
    <location>
        <begin position="291"/>
        <end position="307"/>
    </location>
</feature>
<feature type="region of interest" description="Disordered" evidence="1">
    <location>
        <begin position="1096"/>
        <end position="1130"/>
    </location>
</feature>
<name>B8BZA5_THAPS</name>
<organism evidence="2 3">
    <name type="scientific">Thalassiosira pseudonana</name>
    <name type="common">Marine diatom</name>
    <name type="synonym">Cyclotella nana</name>
    <dbReference type="NCBI Taxonomy" id="35128"/>
    <lineage>
        <taxon>Eukaryota</taxon>
        <taxon>Sar</taxon>
        <taxon>Stramenopiles</taxon>
        <taxon>Ochrophyta</taxon>
        <taxon>Bacillariophyta</taxon>
        <taxon>Coscinodiscophyceae</taxon>
        <taxon>Thalassiosirophycidae</taxon>
        <taxon>Thalassiosirales</taxon>
        <taxon>Thalassiosiraceae</taxon>
        <taxon>Thalassiosira</taxon>
    </lineage>
</organism>
<feature type="region of interest" description="Disordered" evidence="1">
    <location>
        <begin position="497"/>
        <end position="803"/>
    </location>
</feature>
<dbReference type="PaxDb" id="35128-Thaps22252"/>
<accession>B8BZA5</accession>
<evidence type="ECO:0000313" key="2">
    <source>
        <dbReference type="EMBL" id="EED92849.1"/>
    </source>
</evidence>
<dbReference type="EMBL" id="CM000641">
    <property type="protein sequence ID" value="EED92849.1"/>
    <property type="molecule type" value="Genomic_DNA"/>
</dbReference>
<feature type="compositionally biased region" description="Polar residues" evidence="1">
    <location>
        <begin position="1104"/>
        <end position="1127"/>
    </location>
</feature>
<dbReference type="KEGG" id="tps:THAPSDRAFT_22252"/>
<feature type="compositionally biased region" description="Polar residues" evidence="1">
    <location>
        <begin position="984"/>
        <end position="1003"/>
    </location>
</feature>
<feature type="region of interest" description="Disordered" evidence="1">
    <location>
        <begin position="15"/>
        <end position="465"/>
    </location>
</feature>
<feature type="compositionally biased region" description="Polar residues" evidence="1">
    <location>
        <begin position="340"/>
        <end position="362"/>
    </location>
</feature>
<gene>
    <name evidence="2" type="ORF">THAPSDRAFT_22252</name>
</gene>
<feature type="compositionally biased region" description="Low complexity" evidence="1">
    <location>
        <begin position="437"/>
        <end position="453"/>
    </location>
</feature>
<dbReference type="eggNOG" id="ENOG502T57H">
    <property type="taxonomic scope" value="Eukaryota"/>
</dbReference>
<dbReference type="InterPro" id="IPR001611">
    <property type="entry name" value="Leu-rich_rpt"/>
</dbReference>
<feature type="region of interest" description="Disordered" evidence="1">
    <location>
        <begin position="1172"/>
        <end position="1191"/>
    </location>
</feature>
<feature type="compositionally biased region" description="Low complexity" evidence="1">
    <location>
        <begin position="169"/>
        <end position="193"/>
    </location>
</feature>
<feature type="compositionally biased region" description="Acidic residues" evidence="1">
    <location>
        <begin position="779"/>
        <end position="798"/>
    </location>
</feature>
<feature type="compositionally biased region" description="Low complexity" evidence="1">
    <location>
        <begin position="58"/>
        <end position="71"/>
    </location>
</feature>
<dbReference type="GeneID" id="7453371"/>
<keyword evidence="3" id="KW-1185">Reference proteome</keyword>
<dbReference type="RefSeq" id="XP_002289312.1">
    <property type="nucleotide sequence ID" value="XM_002289276.1"/>
</dbReference>
<sequence length="1770" mass="193009">MVNRWKVASAVFKVAKAGKKSTKKEDEQQHRQSAKNNKGKKSINKQVAVNSSDEAEESSSSSSSGSEYSSIGEEEGSYSGGEYSSSEEELSVDDAKKRGTLNKPTASNSGVNKTNRAGVGGGSDNGGDSSSDDSSSYGCGTYHRRESLSVGSQSSLPADSHKESDDDSSSYYSSSRSSGSGSYSSKSSHGSKSQHQEDTKAASSTRSSPKVEASEHGEASAVSSIETDTNKKKAKGNLTKVKGNSFRLLKNVVKATTSIRRKSVDEAAPPDTSKLVRRISRQSSESSVSSSDEEESVSASEEEEDESSAASGDESESAVSDDASSSEGRSKVSSSRRRNTGSASVASSKGTGITTSTHSNASDVVVNKKPNKGKANAKVKTAPERSDPVINSLVPTSLYDNEQVQMLQRRRSSGSGGSAGGRGGRATGGRGGRGGYPRRASNGGSEVSSSSNNQPKKEVEDTFSDLLSKIRKAKEEKGEMKEEAENKFAALLGKVRKNKAAEASESVESDSNDNVDTSRRDETGDLTRSFRKQLLANANSNLRSSTNDDDEENTTVATPKKEMSSRFASMMKDLKTANDAADATSSVRKDVESSDDENMFEAPTLVYQRESMRDLLSNERSEASLASNDDEGKGSRARGLGASAVRSEDESDSDYSMKSLSTASSAEEEESGSDDDDYSEQEMTILTPIIEADSESQTATYVMPQSNRSSMRSSQTEESGDSVERFNSTVSPREATSPDNRAKSCQGSGESAGSSSASDVEMDVDSAHSTDYGESISVDGDEIEDVSEVESVEEEEEESSTRLHEDNAFIATLIARVRKNDASLTEIQIDGDGVEDVDAADLFRSLHDNEHITSLSMARNNLGDVSATTLSKVLFGNETITHVNLAGNNIGNKGALALKKVLKVNQTLVAIDLNDNSIDQYLLDELRKKSSVFVASSITGDTAAVESNEVGSRSSIEVDSVANSETMRSSQNGADHASSEDTKSLNSSKGDTPSADESVSQSKANAKEEVMCKLLGFDDSVDAAQAKEREIFQNAFATAQKSDSPTPDEDALLLAVSLALYDLDSQWALNIPSSSRSGRKAKSACVTLGERKRVTPWMKAPVKQNGNATKSNAPQQNGHATSDSSLSPKRKDPAVKAYVAKLKSSITCANSLRRSLLELSATDIHAMDESVSDRDFKQSLSKSEGKPQQWASSFKKLDPRWQIRKFFDDMSVFGSVLSADQSTAIFSVWRPTSADAIAKMMRGDGVGKGLEIKGKSAKCGDLSGYIPFLQIHQEEHKSQIRTIPKADRTKIFFKSREARDEVGLYLGGVAKDMTMKVAKAKFALAKAKIGCNAETILQQELFYASKSMPFELENPKVVQNDEYAPESYCIEVSCRVLWEGLVAKKEISREPGSGFDTGRASQPTFQDMNFAALRQRKPEEPLPVLVQCSDDPFDARMLVMAYEEEGRVVPVVSDFDCFLIGSKDFSFEDEMSPDQVDLLEWCISQIEWILDNHTDPDSWTTRWLEVLKHAARQGFYPKMPRFGFGDPTSYSMIEAAVGRSSKTCGAVRHGPECFNYFFPQDLDEELLVIFPGNKIWKYVTVKELQSILLQKIKEGYTMPLNPKWVLCDPGWINLFEELIKSDHLSVKKSVDLWFPPKSGLRERIINISRRHPNGFLRDEEIRVNSSLLEQEYERYLVLQRAKKKVRGYIYWRNLLEDARNKAEADIDDSCRASLQSLQFLGQKKLRRLSSGDNVEDDTISAIDKLEFFCNEGNDHSIECSSRSSDDSSEY</sequence>
<dbReference type="OMA" id="WTTRWLE"/>
<feature type="compositionally biased region" description="Polar residues" evidence="1">
    <location>
        <begin position="695"/>
        <end position="717"/>
    </location>
</feature>
<dbReference type="PANTHER" id="PTHR24114">
    <property type="entry name" value="LEUCINE RICH REPEAT FAMILY PROTEIN"/>
    <property type="match status" value="1"/>
</dbReference>
<feature type="compositionally biased region" description="Basic and acidic residues" evidence="1">
    <location>
        <begin position="516"/>
        <end position="525"/>
    </location>
</feature>
<reference evidence="2 3" key="1">
    <citation type="journal article" date="2004" name="Science">
        <title>The genome of the diatom Thalassiosira pseudonana: ecology, evolution, and metabolism.</title>
        <authorList>
            <person name="Armbrust E.V."/>
            <person name="Berges J.A."/>
            <person name="Bowler C."/>
            <person name="Green B.R."/>
            <person name="Martinez D."/>
            <person name="Putnam N.H."/>
            <person name="Zhou S."/>
            <person name="Allen A.E."/>
            <person name="Apt K.E."/>
            <person name="Bechner M."/>
            <person name="Brzezinski M.A."/>
            <person name="Chaal B.K."/>
            <person name="Chiovitti A."/>
            <person name="Davis A.K."/>
            <person name="Demarest M.S."/>
            <person name="Detter J.C."/>
            <person name="Glavina T."/>
            <person name="Goodstein D."/>
            <person name="Hadi M.Z."/>
            <person name="Hellsten U."/>
            <person name="Hildebrand M."/>
            <person name="Jenkins B.D."/>
            <person name="Jurka J."/>
            <person name="Kapitonov V.V."/>
            <person name="Kroger N."/>
            <person name="Lau W.W."/>
            <person name="Lane T.W."/>
            <person name="Larimer F.W."/>
            <person name="Lippmeier J.C."/>
            <person name="Lucas S."/>
            <person name="Medina M."/>
            <person name="Montsant A."/>
            <person name="Obornik M."/>
            <person name="Parker M.S."/>
            <person name="Palenik B."/>
            <person name="Pazour G.J."/>
            <person name="Richardson P.M."/>
            <person name="Rynearson T.A."/>
            <person name="Saito M.A."/>
            <person name="Schwartz D.C."/>
            <person name="Thamatrakoln K."/>
            <person name="Valentin K."/>
            <person name="Vardi A."/>
            <person name="Wilkerson F.P."/>
            <person name="Rokhsar D.S."/>
        </authorList>
    </citation>
    <scope>NUCLEOTIDE SEQUENCE [LARGE SCALE GENOMIC DNA]</scope>
    <source>
        <strain evidence="2 3">CCMP1335</strain>
    </source>
</reference>
<feature type="compositionally biased region" description="Polar residues" evidence="1">
    <location>
        <begin position="536"/>
        <end position="545"/>
    </location>
</feature>
<dbReference type="PANTHER" id="PTHR24114:SF2">
    <property type="entry name" value="F-BOX DOMAIN-CONTAINING PROTEIN-RELATED"/>
    <property type="match status" value="1"/>
</dbReference>
<dbReference type="Proteomes" id="UP000001449">
    <property type="component" value="Chromosome 4"/>
</dbReference>
<feature type="compositionally biased region" description="Polar residues" evidence="1">
    <location>
        <begin position="102"/>
        <end position="115"/>
    </location>
</feature>
<feature type="region of interest" description="Disordered" evidence="1">
    <location>
        <begin position="946"/>
        <end position="1003"/>
    </location>
</feature>
<dbReference type="InterPro" id="IPR052394">
    <property type="entry name" value="LRR-containing"/>
</dbReference>
<dbReference type="Pfam" id="PF13516">
    <property type="entry name" value="LRR_6"/>
    <property type="match status" value="2"/>
</dbReference>
<proteinExistence type="predicted"/>
<dbReference type="HOGENOM" id="CLU_238859_0_0_1"/>
<protein>
    <submittedName>
        <fullName evidence="2">Uncharacterized protein</fullName>
    </submittedName>
</protein>
<feature type="compositionally biased region" description="Basic and acidic residues" evidence="1">
    <location>
        <begin position="610"/>
        <end position="622"/>
    </location>
</feature>
<feature type="compositionally biased region" description="Polar residues" evidence="1">
    <location>
        <begin position="949"/>
        <end position="973"/>
    </location>
</feature>
<reference evidence="2 3" key="2">
    <citation type="journal article" date="2008" name="Nature">
        <title>The Phaeodactylum genome reveals the evolutionary history of diatom genomes.</title>
        <authorList>
            <person name="Bowler C."/>
            <person name="Allen A.E."/>
            <person name="Badger J.H."/>
            <person name="Grimwood J."/>
            <person name="Jabbari K."/>
            <person name="Kuo A."/>
            <person name="Maheswari U."/>
            <person name="Martens C."/>
            <person name="Maumus F."/>
            <person name="Otillar R.P."/>
            <person name="Rayko E."/>
            <person name="Salamov A."/>
            <person name="Vandepoele K."/>
            <person name="Beszteri B."/>
            <person name="Gruber A."/>
            <person name="Heijde M."/>
            <person name="Katinka M."/>
            <person name="Mock T."/>
            <person name="Valentin K."/>
            <person name="Verret F."/>
            <person name="Berges J.A."/>
            <person name="Brownlee C."/>
            <person name="Cadoret J.P."/>
            <person name="Chiovitti A."/>
            <person name="Choi C.J."/>
            <person name="Coesel S."/>
            <person name="De Martino A."/>
            <person name="Detter J.C."/>
            <person name="Durkin C."/>
            <person name="Falciatore A."/>
            <person name="Fournet J."/>
            <person name="Haruta M."/>
            <person name="Huysman M.J."/>
            <person name="Jenkins B.D."/>
            <person name="Jiroutova K."/>
            <person name="Jorgensen R.E."/>
            <person name="Joubert Y."/>
            <person name="Kaplan A."/>
            <person name="Kroger N."/>
            <person name="Kroth P.G."/>
            <person name="La Roche J."/>
            <person name="Lindquist E."/>
            <person name="Lommer M."/>
            <person name="Martin-Jezequel V."/>
            <person name="Lopez P.J."/>
            <person name="Lucas S."/>
            <person name="Mangogna M."/>
            <person name="McGinnis K."/>
            <person name="Medlin L.K."/>
            <person name="Montsant A."/>
            <person name="Oudot-Le Secq M.P."/>
            <person name="Napoli C."/>
            <person name="Obornik M."/>
            <person name="Parker M.S."/>
            <person name="Petit J.L."/>
            <person name="Porcel B.M."/>
            <person name="Poulsen N."/>
            <person name="Robison M."/>
            <person name="Rychlewski L."/>
            <person name="Rynearson T.A."/>
            <person name="Schmutz J."/>
            <person name="Shapiro H."/>
            <person name="Siaut M."/>
            <person name="Stanley M."/>
            <person name="Sussman M.R."/>
            <person name="Taylor A.R."/>
            <person name="Vardi A."/>
            <person name="von Dassow P."/>
            <person name="Vyverman W."/>
            <person name="Willis A."/>
            <person name="Wyrwicz L.S."/>
            <person name="Rokhsar D.S."/>
            <person name="Weissenbach J."/>
            <person name="Armbrust E.V."/>
            <person name="Green B.R."/>
            <person name="Van de Peer Y."/>
            <person name="Grigoriev I.V."/>
        </authorList>
    </citation>
    <scope>NUCLEOTIDE SEQUENCE [LARGE SCALE GENOMIC DNA]</scope>
    <source>
        <strain evidence="2 3">CCMP1335</strain>
    </source>
</reference>
<feature type="compositionally biased region" description="Polar residues" evidence="1">
    <location>
        <begin position="393"/>
        <end position="406"/>
    </location>
</feature>
<feature type="compositionally biased region" description="Low complexity" evidence="1">
    <location>
        <begin position="747"/>
        <end position="758"/>
    </location>
</feature>
<evidence type="ECO:0000313" key="3">
    <source>
        <dbReference type="Proteomes" id="UP000001449"/>
    </source>
</evidence>
<feature type="compositionally biased region" description="Low complexity" evidence="1">
    <location>
        <begin position="126"/>
        <end position="138"/>
    </location>
</feature>
<dbReference type="Gene3D" id="3.80.10.10">
    <property type="entry name" value="Ribonuclease Inhibitor"/>
    <property type="match status" value="1"/>
</dbReference>
<dbReference type="InParanoid" id="B8BZA5"/>
<feature type="compositionally biased region" description="Polar residues" evidence="1">
    <location>
        <begin position="737"/>
        <end position="746"/>
    </location>
</feature>